<feature type="region of interest" description="Disordered" evidence="2">
    <location>
        <begin position="1"/>
        <end position="55"/>
    </location>
</feature>
<proteinExistence type="predicted"/>
<dbReference type="EMBL" id="MG920061">
    <property type="protein sequence ID" value="AVJ49207.1"/>
    <property type="molecule type" value="Genomic_DNA"/>
</dbReference>
<feature type="coiled-coil region" evidence="1">
    <location>
        <begin position="59"/>
        <end position="89"/>
    </location>
</feature>
<evidence type="ECO:0000256" key="1">
    <source>
        <dbReference type="SAM" id="Coils"/>
    </source>
</evidence>
<reference evidence="4" key="1">
    <citation type="submission" date="2018-02" db="EMBL/GenBank/DDBJ databases">
        <authorList>
            <person name="Cohen D.B."/>
            <person name="Kent A.D."/>
        </authorList>
    </citation>
    <scope>NUCLEOTIDE SEQUENCE [LARGE SCALE GENOMIC DNA]</scope>
</reference>
<organism evidence="3 4">
    <name type="scientific">Microbacterium phage Bonino</name>
    <dbReference type="NCBI Taxonomy" id="2099644"/>
    <lineage>
        <taxon>Viruses</taxon>
        <taxon>Duplodnaviria</taxon>
        <taxon>Heunggongvirae</taxon>
        <taxon>Uroviricota</taxon>
        <taxon>Caudoviricetes</taxon>
        <taxon>Ilzatvirus</taxon>
        <taxon>Ilzatvirus ilzat</taxon>
    </lineage>
</organism>
<evidence type="ECO:0000313" key="3">
    <source>
        <dbReference type="EMBL" id="AVJ49207.1"/>
    </source>
</evidence>
<feature type="compositionally biased region" description="Polar residues" evidence="2">
    <location>
        <begin position="1"/>
        <end position="12"/>
    </location>
</feature>
<feature type="compositionally biased region" description="Low complexity" evidence="2">
    <location>
        <begin position="20"/>
        <end position="46"/>
    </location>
</feature>
<evidence type="ECO:0000256" key="2">
    <source>
        <dbReference type="SAM" id="MobiDB-lite"/>
    </source>
</evidence>
<evidence type="ECO:0000313" key="4">
    <source>
        <dbReference type="Proteomes" id="UP000240778"/>
    </source>
</evidence>
<protein>
    <submittedName>
        <fullName evidence="3">Scaffolding protein</fullName>
    </submittedName>
</protein>
<name>A0A2P1CDB9_9CAUD</name>
<gene>
    <name evidence="3" type="primary">5</name>
    <name evidence="3" type="ORF">PBI_BONINO_5</name>
</gene>
<sequence length="186" mass="20128">MPTEQQENGSTPETGDQESQEQQQQGTTPETGANGGQQQQSEPQEPVKLPDDHPLVKSLGAYKGQIATLKSEMAELRAKSGQVTKLEEELGKRPTTEALETLQTRYDRLESFLLEAGGPISKALDSRTFTKDLFETDKDVADIVKDWQKANPSATSSALSTGAAGETGKGKHDPNDLIRAAFRGTK</sequence>
<dbReference type="Proteomes" id="UP000240778">
    <property type="component" value="Segment"/>
</dbReference>
<feature type="compositionally biased region" description="Low complexity" evidence="2">
    <location>
        <begin position="153"/>
        <end position="166"/>
    </location>
</feature>
<accession>A0A2P1CDB9</accession>
<keyword evidence="1" id="KW-0175">Coiled coil</keyword>
<feature type="region of interest" description="Disordered" evidence="2">
    <location>
        <begin position="150"/>
        <end position="186"/>
    </location>
</feature>